<reference evidence="15 17" key="2">
    <citation type="submission" date="2018-11" db="EMBL/GenBank/DDBJ databases">
        <authorList>
            <consortium name="Pathogen Informatics"/>
        </authorList>
    </citation>
    <scope>NUCLEOTIDE SEQUENCE [LARGE SCALE GENOMIC DNA]</scope>
</reference>
<keyword evidence="5 12" id="KW-0238">DNA-binding</keyword>
<feature type="region of interest" description="Disordered" evidence="13">
    <location>
        <begin position="1"/>
        <end position="40"/>
    </location>
</feature>
<keyword evidence="6" id="KW-0010">Activator</keyword>
<evidence type="ECO:0000256" key="5">
    <source>
        <dbReference type="ARBA" id="ARBA00023125"/>
    </source>
</evidence>
<feature type="region of interest" description="Disordered" evidence="13">
    <location>
        <begin position="207"/>
        <end position="227"/>
    </location>
</feature>
<feature type="domain" description="HMG box" evidence="14">
    <location>
        <begin position="234"/>
        <end position="304"/>
    </location>
</feature>
<evidence type="ECO:0000256" key="3">
    <source>
        <dbReference type="ARBA" id="ARBA00022687"/>
    </source>
</evidence>
<evidence type="ECO:0000256" key="7">
    <source>
        <dbReference type="ARBA" id="ARBA00023163"/>
    </source>
</evidence>
<dbReference type="SMART" id="SM01366">
    <property type="entry name" value="c-clamp"/>
    <property type="match status" value="1"/>
</dbReference>
<dbReference type="GO" id="GO:0060070">
    <property type="term" value="P:canonical Wnt signaling pathway"/>
    <property type="evidence" value="ECO:0007669"/>
    <property type="project" value="TreeGrafter"/>
</dbReference>
<feature type="region of interest" description="Disordered" evidence="13">
    <location>
        <begin position="364"/>
        <end position="406"/>
    </location>
</feature>
<protein>
    <recommendedName>
        <fullName evidence="11">dTCF</fullName>
    </recommendedName>
</protein>
<evidence type="ECO:0000256" key="9">
    <source>
        <dbReference type="ARBA" id="ARBA00053480"/>
    </source>
</evidence>
<evidence type="ECO:0000313" key="16">
    <source>
        <dbReference type="Proteomes" id="UP000038040"/>
    </source>
</evidence>
<accession>A0A158Q3E4</accession>
<dbReference type="PROSITE" id="PS50118">
    <property type="entry name" value="HMG_BOX_2"/>
    <property type="match status" value="1"/>
</dbReference>
<reference evidence="18" key="1">
    <citation type="submission" date="2016-04" db="UniProtKB">
        <authorList>
            <consortium name="WormBaseParasite"/>
        </authorList>
    </citation>
    <scope>IDENTIFICATION</scope>
</reference>
<dbReference type="OrthoDB" id="2307332at2759"/>
<dbReference type="Gene3D" id="1.10.30.10">
    <property type="entry name" value="High mobility group box domain"/>
    <property type="match status" value="1"/>
</dbReference>
<dbReference type="InterPro" id="IPR009071">
    <property type="entry name" value="HMG_box_dom"/>
</dbReference>
<feature type="compositionally biased region" description="Polar residues" evidence="13">
    <location>
        <begin position="207"/>
        <end position="218"/>
    </location>
</feature>
<comment type="subcellular location">
    <subcellularLocation>
        <location evidence="1">Nucleus</location>
    </subcellularLocation>
</comment>
<feature type="compositionally biased region" description="Acidic residues" evidence="13">
    <location>
        <begin position="1"/>
        <end position="10"/>
    </location>
</feature>
<dbReference type="Proteomes" id="UP000038040">
    <property type="component" value="Unplaced"/>
</dbReference>
<dbReference type="WBParaSite" id="DME_0000223801-mRNA-1">
    <property type="protein sequence ID" value="DME_0000223801-mRNA-1"/>
    <property type="gene ID" value="DME_0000223801"/>
</dbReference>
<dbReference type="InterPro" id="IPR036910">
    <property type="entry name" value="HMG_box_dom_sf"/>
</dbReference>
<dbReference type="SMART" id="SM00398">
    <property type="entry name" value="HMG"/>
    <property type="match status" value="1"/>
</dbReference>
<dbReference type="PANTHER" id="PTHR10373:SF38">
    <property type="entry name" value="PROTEIN PANGOLIN, ISOFORM J"/>
    <property type="match status" value="1"/>
</dbReference>
<dbReference type="CDD" id="cd21996">
    <property type="entry name" value="HMG-box_TCF7-like"/>
    <property type="match status" value="1"/>
</dbReference>
<feature type="compositionally biased region" description="Basic and acidic residues" evidence="13">
    <location>
        <begin position="11"/>
        <end position="21"/>
    </location>
</feature>
<comment type="similarity">
    <text evidence="2">Belongs to the TCF/LEF family.</text>
</comment>
<dbReference type="STRING" id="318479.A0A158Q3E4"/>
<evidence type="ECO:0000313" key="15">
    <source>
        <dbReference type="EMBL" id="VDN56625.1"/>
    </source>
</evidence>
<dbReference type="Pfam" id="PF00505">
    <property type="entry name" value="HMG_box"/>
    <property type="match status" value="1"/>
</dbReference>
<sequence>MSESNTDDGADEVKVFRRNDADDIETAQSSHQLTEDKKDVALETEYETHPPNIIGSKQGAFVKPSPTFPSFPSATLSPSYSSLPLFYPFFLPGQPSYGMPFPRMPTTPMDARAMSPSYAAFMMHQAAQISPTYDMYRNFGFGPGSPLQGNPAAAAAAAAAAAVKGGNPFTAASMMRNITAATPHPLNSINQMRLPQMSSPITSMASSLAQASSGANTPKRTKSSENKFNKERHIKKPLNAFMWYMKENRPKLMEELDYKERQSAELNKELGRRWHDLPKEEQQRYYNLAKEDREQHMQRYPGWSARENYAINKKKKRKRDKSIENGEQKKCRARFGVSNQDQWCKHCKRKKRCLWYREATSPLGVVSSTTPGTPGTPSSLSGPGMGAISNRDSETDSDVEGENKSTARAILEQVANEQTKTLLCQ</sequence>
<keyword evidence="3" id="KW-0879">Wnt signaling pathway</keyword>
<gene>
    <name evidence="15" type="ORF">DME_LOCUS6598</name>
</gene>
<evidence type="ECO:0000256" key="11">
    <source>
        <dbReference type="ARBA" id="ARBA00080285"/>
    </source>
</evidence>
<evidence type="ECO:0000256" key="6">
    <source>
        <dbReference type="ARBA" id="ARBA00023159"/>
    </source>
</evidence>
<evidence type="ECO:0000313" key="17">
    <source>
        <dbReference type="Proteomes" id="UP000274756"/>
    </source>
</evidence>
<keyword evidence="17" id="KW-1185">Reference proteome</keyword>
<evidence type="ECO:0000313" key="18">
    <source>
        <dbReference type="WBParaSite" id="DME_0000223801-mRNA-1"/>
    </source>
</evidence>
<name>A0A158Q3E4_DRAME</name>
<dbReference type="EMBL" id="UYYG01001156">
    <property type="protein sequence ID" value="VDN56625.1"/>
    <property type="molecule type" value="Genomic_DNA"/>
</dbReference>
<feature type="DNA-binding region" description="HMG box" evidence="12">
    <location>
        <begin position="234"/>
        <end position="304"/>
    </location>
</feature>
<evidence type="ECO:0000256" key="13">
    <source>
        <dbReference type="SAM" id="MobiDB-lite"/>
    </source>
</evidence>
<dbReference type="PANTHER" id="PTHR10373">
    <property type="entry name" value="TRANSCRIPTION FACTOR 7 FAMILY MEMBER"/>
    <property type="match status" value="1"/>
</dbReference>
<evidence type="ECO:0000256" key="2">
    <source>
        <dbReference type="ARBA" id="ARBA00006569"/>
    </source>
</evidence>
<keyword evidence="8 12" id="KW-0539">Nucleus</keyword>
<keyword evidence="4" id="KW-0805">Transcription regulation</keyword>
<dbReference type="GO" id="GO:0000978">
    <property type="term" value="F:RNA polymerase II cis-regulatory region sequence-specific DNA binding"/>
    <property type="evidence" value="ECO:0007669"/>
    <property type="project" value="TreeGrafter"/>
</dbReference>
<keyword evidence="7" id="KW-0804">Transcription</keyword>
<proteinExistence type="inferred from homology"/>
<dbReference type="GO" id="GO:0001222">
    <property type="term" value="F:transcription corepressor binding"/>
    <property type="evidence" value="ECO:0007669"/>
    <property type="project" value="UniProtKB-ARBA"/>
</dbReference>
<evidence type="ECO:0000256" key="1">
    <source>
        <dbReference type="ARBA" id="ARBA00004123"/>
    </source>
</evidence>
<dbReference type="GO" id="GO:0007435">
    <property type="term" value="P:salivary gland morphogenesis"/>
    <property type="evidence" value="ECO:0007669"/>
    <property type="project" value="UniProtKB-ARBA"/>
</dbReference>
<evidence type="ECO:0000259" key="14">
    <source>
        <dbReference type="PROSITE" id="PS50118"/>
    </source>
</evidence>
<dbReference type="SUPFAM" id="SSF47095">
    <property type="entry name" value="HMG-box"/>
    <property type="match status" value="1"/>
</dbReference>
<dbReference type="GO" id="GO:1990907">
    <property type="term" value="C:beta-catenin-TCF complex"/>
    <property type="evidence" value="ECO:0007669"/>
    <property type="project" value="TreeGrafter"/>
</dbReference>
<evidence type="ECO:0000256" key="10">
    <source>
        <dbReference type="ARBA" id="ARBA00061799"/>
    </source>
</evidence>
<feature type="compositionally biased region" description="Low complexity" evidence="13">
    <location>
        <begin position="367"/>
        <end position="382"/>
    </location>
</feature>
<dbReference type="GO" id="GO:0007500">
    <property type="term" value="P:mesodermal cell fate determination"/>
    <property type="evidence" value="ECO:0007669"/>
    <property type="project" value="UniProtKB-ARBA"/>
</dbReference>
<dbReference type="GO" id="GO:0000981">
    <property type="term" value="F:DNA-binding transcription factor activity, RNA polymerase II-specific"/>
    <property type="evidence" value="ECO:0007669"/>
    <property type="project" value="TreeGrafter"/>
</dbReference>
<dbReference type="AlphaFoldDB" id="A0A158Q3E4"/>
<evidence type="ECO:0000256" key="12">
    <source>
        <dbReference type="PROSITE-ProRule" id="PRU00267"/>
    </source>
</evidence>
<organism evidence="16 18">
    <name type="scientific">Dracunculus medinensis</name>
    <name type="common">Guinea worm</name>
    <dbReference type="NCBI Taxonomy" id="318479"/>
    <lineage>
        <taxon>Eukaryota</taxon>
        <taxon>Metazoa</taxon>
        <taxon>Ecdysozoa</taxon>
        <taxon>Nematoda</taxon>
        <taxon>Chromadorea</taxon>
        <taxon>Rhabditida</taxon>
        <taxon>Spirurina</taxon>
        <taxon>Dracunculoidea</taxon>
        <taxon>Dracunculidae</taxon>
        <taxon>Dracunculus</taxon>
    </lineage>
</organism>
<comment type="subunit">
    <text evidence="10">Binds to the beta-catenin homolog arm or to gro.</text>
</comment>
<evidence type="ECO:0000256" key="8">
    <source>
        <dbReference type="ARBA" id="ARBA00023242"/>
    </source>
</evidence>
<dbReference type="GO" id="GO:0000785">
    <property type="term" value="C:chromatin"/>
    <property type="evidence" value="ECO:0007669"/>
    <property type="project" value="TreeGrafter"/>
</dbReference>
<dbReference type="GO" id="GO:0072091">
    <property type="term" value="P:regulation of stem cell proliferation"/>
    <property type="evidence" value="ECO:0007669"/>
    <property type="project" value="UniProtKB-ARBA"/>
</dbReference>
<comment type="function">
    <text evidence="9">Segment polarity protein. Functions together with arm to transduce the Wingless (Wg) signal in embryos and in developing adult tissues. Acts as a transcriptional activator, but in the absence of arm, it binds to gro and acts as a transcriptional repressor of wg-responsive genes.</text>
</comment>
<dbReference type="FunFam" id="1.10.30.10:FF:000001">
    <property type="entry name" value="transcription factor 7 isoform X2"/>
    <property type="match status" value="1"/>
</dbReference>
<dbReference type="InterPro" id="IPR024940">
    <property type="entry name" value="TCF/LEF"/>
</dbReference>
<dbReference type="Proteomes" id="UP000274756">
    <property type="component" value="Unassembled WGS sequence"/>
</dbReference>
<evidence type="ECO:0000256" key="4">
    <source>
        <dbReference type="ARBA" id="ARBA00023015"/>
    </source>
</evidence>